<dbReference type="OrthoDB" id="8991911at2"/>
<keyword evidence="3" id="KW-1185">Reference proteome</keyword>
<feature type="domain" description="Glutaredoxin" evidence="1">
    <location>
        <begin position="9"/>
        <end position="64"/>
    </location>
</feature>
<evidence type="ECO:0000313" key="2">
    <source>
        <dbReference type="EMBL" id="CAA0128413.1"/>
    </source>
</evidence>
<dbReference type="NCBIfam" id="TIGR02200">
    <property type="entry name" value="GlrX_actino"/>
    <property type="match status" value="1"/>
</dbReference>
<dbReference type="RefSeq" id="WP_159233261.1">
    <property type="nucleotide sequence ID" value="NZ_CACSIP010000034.1"/>
</dbReference>
<dbReference type="EMBL" id="CACSIP010000034">
    <property type="protein sequence ID" value="CAA0128413.1"/>
    <property type="molecule type" value="Genomic_DNA"/>
</dbReference>
<dbReference type="SUPFAM" id="SSF52833">
    <property type="entry name" value="Thioredoxin-like"/>
    <property type="match status" value="1"/>
</dbReference>
<organism evidence="2 3">
    <name type="scientific">Mycolicibacterium vanbaalenii</name>
    <name type="common">Mycobacterium vanbaalenii</name>
    <dbReference type="NCBI Taxonomy" id="110539"/>
    <lineage>
        <taxon>Bacteria</taxon>
        <taxon>Bacillati</taxon>
        <taxon>Actinomycetota</taxon>
        <taxon>Actinomycetes</taxon>
        <taxon>Mycobacteriales</taxon>
        <taxon>Mycobacteriaceae</taxon>
        <taxon>Mycolicibacterium</taxon>
    </lineage>
</organism>
<evidence type="ECO:0000313" key="3">
    <source>
        <dbReference type="Proteomes" id="UP000430146"/>
    </source>
</evidence>
<dbReference type="PANTHER" id="PTHR34386">
    <property type="entry name" value="GLUTAREDOXIN"/>
    <property type="match status" value="1"/>
</dbReference>
<dbReference type="Pfam" id="PF00462">
    <property type="entry name" value="Glutaredoxin"/>
    <property type="match status" value="1"/>
</dbReference>
<dbReference type="AlphaFoldDB" id="A0A5S9R4X2"/>
<dbReference type="InterPro" id="IPR051548">
    <property type="entry name" value="Grx-like_ET"/>
</dbReference>
<dbReference type="GO" id="GO:0016491">
    <property type="term" value="F:oxidoreductase activity"/>
    <property type="evidence" value="ECO:0007669"/>
    <property type="project" value="UniProtKB-KW"/>
</dbReference>
<dbReference type="GO" id="GO:0045454">
    <property type="term" value="P:cell redox homeostasis"/>
    <property type="evidence" value="ECO:0007669"/>
    <property type="project" value="TreeGrafter"/>
</dbReference>
<dbReference type="InterPro" id="IPR002109">
    <property type="entry name" value="Glutaredoxin"/>
</dbReference>
<accession>A0A5S9R4X2</accession>
<dbReference type="Proteomes" id="UP000430146">
    <property type="component" value="Unassembled WGS sequence"/>
</dbReference>
<gene>
    <name evidence="2" type="ORF">AELLOGFF_01340</name>
</gene>
<name>A0A5S9R4X2_MYCVN</name>
<reference evidence="2 3" key="1">
    <citation type="submission" date="2019-11" db="EMBL/GenBank/DDBJ databases">
        <authorList>
            <person name="Holert J."/>
        </authorList>
    </citation>
    <scope>NUCLEOTIDE SEQUENCE [LARGE SCALE GENOMIC DNA]</scope>
    <source>
        <strain evidence="2">BC8_1</strain>
    </source>
</reference>
<dbReference type="GO" id="GO:0009055">
    <property type="term" value="F:electron transfer activity"/>
    <property type="evidence" value="ECO:0007669"/>
    <property type="project" value="TreeGrafter"/>
</dbReference>
<dbReference type="InterPro" id="IPR036249">
    <property type="entry name" value="Thioredoxin-like_sf"/>
</dbReference>
<sequence length="84" mass="8862">MSSDDSAAVTMYTTTWCGYCVRLKKILKNEGITFTEVDIEIDPTAAEFVASANGGNQTVPTLRFADGSTLTNPTGAQVKAKLAG</sequence>
<dbReference type="PROSITE" id="PS51354">
    <property type="entry name" value="GLUTAREDOXIN_2"/>
    <property type="match status" value="1"/>
</dbReference>
<dbReference type="EC" id="1.-.-.-" evidence="2"/>
<proteinExistence type="predicted"/>
<evidence type="ECO:0000259" key="1">
    <source>
        <dbReference type="Pfam" id="PF00462"/>
    </source>
</evidence>
<dbReference type="CDD" id="cd02976">
    <property type="entry name" value="NrdH"/>
    <property type="match status" value="1"/>
</dbReference>
<keyword evidence="2" id="KW-0560">Oxidoreductase</keyword>
<dbReference type="InterPro" id="IPR011915">
    <property type="entry name" value="GlrX_actino"/>
</dbReference>
<protein>
    <submittedName>
        <fullName evidence="2">Glutaredoxin.1</fullName>
        <ecNumber evidence="2">1.-.-.-</ecNumber>
    </submittedName>
</protein>
<dbReference type="Gene3D" id="3.40.30.10">
    <property type="entry name" value="Glutaredoxin"/>
    <property type="match status" value="1"/>
</dbReference>
<dbReference type="PANTHER" id="PTHR34386:SF1">
    <property type="entry name" value="GLUTAREDOXIN-LIKE PROTEIN NRDH"/>
    <property type="match status" value="1"/>
</dbReference>